<dbReference type="OrthoDB" id="9816296at2"/>
<dbReference type="PANTHER" id="PTHR30055">
    <property type="entry name" value="HTH-TYPE TRANSCRIPTIONAL REGULATOR RUTR"/>
    <property type="match status" value="1"/>
</dbReference>
<feature type="domain" description="HTH tetR-type" evidence="6">
    <location>
        <begin position="8"/>
        <end position="68"/>
    </location>
</feature>
<evidence type="ECO:0000256" key="4">
    <source>
        <dbReference type="ARBA" id="ARBA00023163"/>
    </source>
</evidence>
<dbReference type="GO" id="GO:0000976">
    <property type="term" value="F:transcription cis-regulatory region binding"/>
    <property type="evidence" value="ECO:0007669"/>
    <property type="project" value="TreeGrafter"/>
</dbReference>
<keyword evidence="8" id="KW-1185">Reference proteome</keyword>
<dbReference type="InterPro" id="IPR036271">
    <property type="entry name" value="Tet_transcr_reg_TetR-rel_C_sf"/>
</dbReference>
<dbReference type="InterPro" id="IPR039538">
    <property type="entry name" value="BetI_C"/>
</dbReference>
<dbReference type="InterPro" id="IPR050109">
    <property type="entry name" value="HTH-type_TetR-like_transc_reg"/>
</dbReference>
<proteinExistence type="predicted"/>
<evidence type="ECO:0000256" key="5">
    <source>
        <dbReference type="PROSITE-ProRule" id="PRU00335"/>
    </source>
</evidence>
<dbReference type="RefSeq" id="WP_094406162.1">
    <property type="nucleotide sequence ID" value="NZ_NMVO01000015.1"/>
</dbReference>
<evidence type="ECO:0000256" key="3">
    <source>
        <dbReference type="ARBA" id="ARBA00023125"/>
    </source>
</evidence>
<name>A0A255G770_9ACTN</name>
<sequence length="193" mass="21054">MPRIVDHDQRRRELATAVWSIVRTDGLGAVSIRRVAAESGWSTGAIRHYLPSHDELISFAATEMARQATEYVASLPRTDDPVADFRAFLLATLPLNEEARTFLEVWLAFIGAAVTSNDLSDAHGILYRDLHTGLLQWLTALDRRGLLAGDPEPAADLIHSGIDGLAVHLLLGQTTAERAESIVDGLLTAVLRP</sequence>
<keyword evidence="3 5" id="KW-0238">DNA-binding</keyword>
<dbReference type="InterPro" id="IPR009057">
    <property type="entry name" value="Homeodomain-like_sf"/>
</dbReference>
<evidence type="ECO:0000256" key="1">
    <source>
        <dbReference type="ARBA" id="ARBA00022491"/>
    </source>
</evidence>
<dbReference type="Gene3D" id="1.10.357.10">
    <property type="entry name" value="Tetracycline Repressor, domain 2"/>
    <property type="match status" value="1"/>
</dbReference>
<accession>A0A255G770</accession>
<dbReference type="Pfam" id="PF13977">
    <property type="entry name" value="TetR_C_6"/>
    <property type="match status" value="1"/>
</dbReference>
<evidence type="ECO:0000313" key="7">
    <source>
        <dbReference type="EMBL" id="OYO11787.1"/>
    </source>
</evidence>
<feature type="DNA-binding region" description="H-T-H motif" evidence="5">
    <location>
        <begin position="31"/>
        <end position="50"/>
    </location>
</feature>
<protein>
    <submittedName>
        <fullName evidence="7">Transcriptional regulator</fullName>
    </submittedName>
</protein>
<evidence type="ECO:0000313" key="8">
    <source>
        <dbReference type="Proteomes" id="UP000215896"/>
    </source>
</evidence>
<keyword evidence="1" id="KW-0678">Repressor</keyword>
<dbReference type="SUPFAM" id="SSF48498">
    <property type="entry name" value="Tetracyclin repressor-like, C-terminal domain"/>
    <property type="match status" value="1"/>
</dbReference>
<keyword evidence="2" id="KW-0805">Transcription regulation</keyword>
<dbReference type="SUPFAM" id="SSF46689">
    <property type="entry name" value="Homeodomain-like"/>
    <property type="match status" value="1"/>
</dbReference>
<dbReference type="PANTHER" id="PTHR30055:SF228">
    <property type="entry name" value="TRANSCRIPTIONAL REGULATOR-RELATED"/>
    <property type="match status" value="1"/>
</dbReference>
<evidence type="ECO:0000259" key="6">
    <source>
        <dbReference type="PROSITE" id="PS50977"/>
    </source>
</evidence>
<dbReference type="PROSITE" id="PS50977">
    <property type="entry name" value="HTH_TETR_2"/>
    <property type="match status" value="1"/>
</dbReference>
<dbReference type="AlphaFoldDB" id="A0A255G770"/>
<dbReference type="Proteomes" id="UP000215896">
    <property type="component" value="Unassembled WGS sequence"/>
</dbReference>
<dbReference type="GO" id="GO:0003700">
    <property type="term" value="F:DNA-binding transcription factor activity"/>
    <property type="evidence" value="ECO:0007669"/>
    <property type="project" value="TreeGrafter"/>
</dbReference>
<gene>
    <name evidence="7" type="ORF">CGZ94_15400</name>
</gene>
<reference evidence="7 8" key="1">
    <citation type="submission" date="2017-07" db="EMBL/GenBank/DDBJ databases">
        <title>Draft whole genome sequences of clinical Proprionibacteriaceae strains.</title>
        <authorList>
            <person name="Bernier A.-M."/>
            <person name="Bernard K."/>
            <person name="Domingo M.-C."/>
        </authorList>
    </citation>
    <scope>NUCLEOTIDE SEQUENCE [LARGE SCALE GENOMIC DNA]</scope>
    <source>
        <strain evidence="7 8">NML 030167</strain>
    </source>
</reference>
<organism evidence="7 8">
    <name type="scientific">Enemella evansiae</name>
    <dbReference type="NCBI Taxonomy" id="2016499"/>
    <lineage>
        <taxon>Bacteria</taxon>
        <taxon>Bacillati</taxon>
        <taxon>Actinomycetota</taxon>
        <taxon>Actinomycetes</taxon>
        <taxon>Propionibacteriales</taxon>
        <taxon>Propionibacteriaceae</taxon>
        <taxon>Enemella</taxon>
    </lineage>
</organism>
<dbReference type="EMBL" id="NMVO01000015">
    <property type="protein sequence ID" value="OYO11787.1"/>
    <property type="molecule type" value="Genomic_DNA"/>
</dbReference>
<comment type="caution">
    <text evidence="7">The sequence shown here is derived from an EMBL/GenBank/DDBJ whole genome shotgun (WGS) entry which is preliminary data.</text>
</comment>
<dbReference type="InterPro" id="IPR001647">
    <property type="entry name" value="HTH_TetR"/>
</dbReference>
<evidence type="ECO:0000256" key="2">
    <source>
        <dbReference type="ARBA" id="ARBA00023015"/>
    </source>
</evidence>
<keyword evidence="4" id="KW-0804">Transcription</keyword>